<evidence type="ECO:0000313" key="1">
    <source>
        <dbReference type="EMBL" id="KAE9393682.1"/>
    </source>
</evidence>
<dbReference type="Proteomes" id="UP000799118">
    <property type="component" value="Unassembled WGS sequence"/>
</dbReference>
<evidence type="ECO:0000313" key="2">
    <source>
        <dbReference type="Proteomes" id="UP000799118"/>
    </source>
</evidence>
<dbReference type="AlphaFoldDB" id="A0A6A4H654"/>
<keyword evidence="2" id="KW-1185">Reference proteome</keyword>
<sequence>MSLITSKIAKLAQFSAADPSYTTHLHGTSMPPEMEAIDVQLEKLQQEAARIVQKQWQLLPACNQLVPLHKLSPKSSTIIAAKPTTSLFLRRLLSTLLGRYGPQFSAAVGLHIGDVTTFNDCPNLESIFVGTDYRESRHTVVPVLESMSTMKVPAVDELVLEVDLARTGNAYRDMLIACNPRDAS</sequence>
<dbReference type="EMBL" id="ML769566">
    <property type="protein sequence ID" value="KAE9393682.1"/>
    <property type="molecule type" value="Genomic_DNA"/>
</dbReference>
<accession>A0A6A4H654</accession>
<gene>
    <name evidence="1" type="ORF">BT96DRAFT_999207</name>
</gene>
<reference evidence="1" key="1">
    <citation type="journal article" date="2019" name="Environ. Microbiol.">
        <title>Fungal ecological strategies reflected in gene transcription - a case study of two litter decomposers.</title>
        <authorList>
            <person name="Barbi F."/>
            <person name="Kohler A."/>
            <person name="Barry K."/>
            <person name="Baskaran P."/>
            <person name="Daum C."/>
            <person name="Fauchery L."/>
            <person name="Ihrmark K."/>
            <person name="Kuo A."/>
            <person name="LaButti K."/>
            <person name="Lipzen A."/>
            <person name="Morin E."/>
            <person name="Grigoriev I.V."/>
            <person name="Henrissat B."/>
            <person name="Lindahl B."/>
            <person name="Martin F."/>
        </authorList>
    </citation>
    <scope>NUCLEOTIDE SEQUENCE</scope>
    <source>
        <strain evidence="1">JB14</strain>
    </source>
</reference>
<name>A0A6A4H654_9AGAR</name>
<protein>
    <submittedName>
        <fullName evidence="1">Uncharacterized protein</fullName>
    </submittedName>
</protein>
<organism evidence="1 2">
    <name type="scientific">Gymnopus androsaceus JB14</name>
    <dbReference type="NCBI Taxonomy" id="1447944"/>
    <lineage>
        <taxon>Eukaryota</taxon>
        <taxon>Fungi</taxon>
        <taxon>Dikarya</taxon>
        <taxon>Basidiomycota</taxon>
        <taxon>Agaricomycotina</taxon>
        <taxon>Agaricomycetes</taxon>
        <taxon>Agaricomycetidae</taxon>
        <taxon>Agaricales</taxon>
        <taxon>Marasmiineae</taxon>
        <taxon>Omphalotaceae</taxon>
        <taxon>Gymnopus</taxon>
    </lineage>
</organism>
<proteinExistence type="predicted"/>